<dbReference type="PROSITE" id="PS00093">
    <property type="entry name" value="N4_MTASE"/>
    <property type="match status" value="1"/>
</dbReference>
<comment type="catalytic activity">
    <reaction evidence="7">
        <text>a 2'-deoxycytidine in DNA + S-adenosyl-L-methionine = an N(4)-methyl-2'-deoxycytidine in DNA + S-adenosyl-L-homocysteine + H(+)</text>
        <dbReference type="Rhea" id="RHEA:16857"/>
        <dbReference type="Rhea" id="RHEA-COMP:11369"/>
        <dbReference type="Rhea" id="RHEA-COMP:13674"/>
        <dbReference type="ChEBI" id="CHEBI:15378"/>
        <dbReference type="ChEBI" id="CHEBI:57856"/>
        <dbReference type="ChEBI" id="CHEBI:59789"/>
        <dbReference type="ChEBI" id="CHEBI:85452"/>
        <dbReference type="ChEBI" id="CHEBI:137933"/>
        <dbReference type="EC" id="2.1.1.113"/>
    </reaction>
</comment>
<evidence type="ECO:0000259" key="9">
    <source>
        <dbReference type="Pfam" id="PF01170"/>
    </source>
</evidence>
<dbReference type="GO" id="GO:0015667">
    <property type="term" value="F:site-specific DNA-methyltransferase (cytosine-N4-specific) activity"/>
    <property type="evidence" value="ECO:0007669"/>
    <property type="project" value="UniProtKB-EC"/>
</dbReference>
<keyword evidence="5" id="KW-0949">S-adenosyl-L-methionine</keyword>
<sequence>MSYAKTLPDTDWDFRLENTKTYTHCYHGYPAMMIPQIANRLIKYYGSDAQQLFDPYCGSGTSLVEANVNGINAVGTDLNPLARLIAEAKTALPEIEKIKSKIDFFSNLFFSSSFKCVEEEKANLPVFPNLHFWFSEEVIEKLSHIKRYIDEIEDRTVSLFFYVAFSETIREASYTRNSEFKLVRIPEAKRKSFSPDVYGIFLSKLQRNIRGLLEYSEIMQGVNAKTKILSFDTVKTVEPLKSSEIDLVVTSPPYGDSRTTVAYGQFSRLASQWLDLEEPNKVDNNLMGGKRYFSKIHEMGFEEVDSSIDKIRQIDEKRAIEVLSFYEDYYKSISNISKIIRDGAFCCYVVGNRIVKNTVLPTDEITKAFFEDNGLRHIDTFNRNIPNKRMPSKNSPTNKTGAKSATMSREFIVVMRKE</sequence>
<organism evidence="10 11">
    <name type="scientific">Sedimentisphaera salicampi</name>
    <dbReference type="NCBI Taxonomy" id="1941349"/>
    <lineage>
        <taxon>Bacteria</taxon>
        <taxon>Pseudomonadati</taxon>
        <taxon>Planctomycetota</taxon>
        <taxon>Phycisphaerae</taxon>
        <taxon>Sedimentisphaerales</taxon>
        <taxon>Sedimentisphaeraceae</taxon>
        <taxon>Sedimentisphaera</taxon>
    </lineage>
</organism>
<evidence type="ECO:0000313" key="11">
    <source>
        <dbReference type="Proteomes" id="UP000193334"/>
    </source>
</evidence>
<dbReference type="GO" id="GO:0009307">
    <property type="term" value="P:DNA restriction-modification system"/>
    <property type="evidence" value="ECO:0007669"/>
    <property type="project" value="UniProtKB-KW"/>
</dbReference>
<feature type="region of interest" description="Disordered" evidence="8">
    <location>
        <begin position="381"/>
        <end position="405"/>
    </location>
</feature>
<dbReference type="GO" id="GO:0032259">
    <property type="term" value="P:methylation"/>
    <property type="evidence" value="ECO:0007669"/>
    <property type="project" value="UniProtKB-KW"/>
</dbReference>
<dbReference type="GO" id="GO:0003677">
    <property type="term" value="F:DNA binding"/>
    <property type="evidence" value="ECO:0007669"/>
    <property type="project" value="InterPro"/>
</dbReference>
<feature type="domain" description="Ribosomal RNA large subunit methyltransferase K/L-like methyltransferase" evidence="9">
    <location>
        <begin position="29"/>
        <end position="74"/>
    </location>
</feature>
<dbReference type="Proteomes" id="UP000193334">
    <property type="component" value="Chromosome"/>
</dbReference>
<dbReference type="InterPro" id="IPR000241">
    <property type="entry name" value="RlmKL-like_Mtase"/>
</dbReference>
<keyword evidence="3 10" id="KW-0489">Methyltransferase</keyword>
<dbReference type="EC" id="2.1.1.113" evidence="2"/>
<feature type="compositionally biased region" description="Polar residues" evidence="8">
    <location>
        <begin position="392"/>
        <end position="405"/>
    </location>
</feature>
<evidence type="ECO:0000256" key="6">
    <source>
        <dbReference type="ARBA" id="ARBA00022747"/>
    </source>
</evidence>
<evidence type="ECO:0000256" key="3">
    <source>
        <dbReference type="ARBA" id="ARBA00022603"/>
    </source>
</evidence>
<evidence type="ECO:0000256" key="2">
    <source>
        <dbReference type="ARBA" id="ARBA00012185"/>
    </source>
</evidence>
<evidence type="ECO:0000256" key="1">
    <source>
        <dbReference type="ARBA" id="ARBA00010203"/>
    </source>
</evidence>
<dbReference type="REBASE" id="200784">
    <property type="entry name" value="M.PbaD4II"/>
</dbReference>
<name>A0A1W6LKT9_9BACT</name>
<keyword evidence="6" id="KW-0680">Restriction system</keyword>
<reference evidence="11" key="1">
    <citation type="submission" date="2017-04" db="EMBL/GenBank/DDBJ databases">
        <title>Comparative genomics and description of representatives of a novel lineage of planctomycetes thriving in anoxic sediments.</title>
        <authorList>
            <person name="Spring S."/>
            <person name="Bunk B."/>
            <person name="Sproer C."/>
        </authorList>
    </citation>
    <scope>NUCLEOTIDE SEQUENCE [LARGE SCALE GENOMIC DNA]</scope>
    <source>
        <strain evidence="11">ST-PulAB-D4</strain>
    </source>
</reference>
<dbReference type="InterPro" id="IPR017985">
    <property type="entry name" value="MeTrfase_CN4_CS"/>
</dbReference>
<gene>
    <name evidence="10" type="ORF">STSP1_00744</name>
</gene>
<evidence type="ECO:0000256" key="8">
    <source>
        <dbReference type="SAM" id="MobiDB-lite"/>
    </source>
</evidence>
<dbReference type="Gene3D" id="3.40.50.150">
    <property type="entry name" value="Vaccinia Virus protein VP39"/>
    <property type="match status" value="2"/>
</dbReference>
<evidence type="ECO:0000313" key="10">
    <source>
        <dbReference type="EMBL" id="ARN56363.1"/>
    </source>
</evidence>
<dbReference type="STRING" id="1941349.STSP1_00744"/>
<evidence type="ECO:0000256" key="4">
    <source>
        <dbReference type="ARBA" id="ARBA00022679"/>
    </source>
</evidence>
<keyword evidence="4" id="KW-0808">Transferase</keyword>
<dbReference type="RefSeq" id="WP_085755059.1">
    <property type="nucleotide sequence ID" value="NZ_CP021023.1"/>
</dbReference>
<dbReference type="KEGG" id="pbp:STSP1_00744"/>
<comment type="similarity">
    <text evidence="1">Belongs to the N(4)/N(6)-methyltransferase family. N(4) subfamily.</text>
</comment>
<evidence type="ECO:0000256" key="7">
    <source>
        <dbReference type="ARBA" id="ARBA00049120"/>
    </source>
</evidence>
<proteinExistence type="inferred from homology"/>
<dbReference type="EMBL" id="CP021023">
    <property type="protein sequence ID" value="ARN56363.1"/>
    <property type="molecule type" value="Genomic_DNA"/>
</dbReference>
<accession>A0A1W6LKT9</accession>
<dbReference type="SUPFAM" id="SSF53335">
    <property type="entry name" value="S-adenosyl-L-methionine-dependent methyltransferases"/>
    <property type="match status" value="2"/>
</dbReference>
<protein>
    <recommendedName>
        <fullName evidence="2">site-specific DNA-methyltransferase (cytosine-N(4)-specific)</fullName>
        <ecNumber evidence="2">2.1.1.113</ecNumber>
    </recommendedName>
</protein>
<dbReference type="InterPro" id="IPR029063">
    <property type="entry name" value="SAM-dependent_MTases_sf"/>
</dbReference>
<evidence type="ECO:0000256" key="5">
    <source>
        <dbReference type="ARBA" id="ARBA00022691"/>
    </source>
</evidence>
<dbReference type="AlphaFoldDB" id="A0A1W6LKT9"/>
<dbReference type="Pfam" id="PF01170">
    <property type="entry name" value="UPF0020"/>
    <property type="match status" value="1"/>
</dbReference>
<keyword evidence="11" id="KW-1185">Reference proteome</keyword>